<evidence type="ECO:0000256" key="3">
    <source>
        <dbReference type="ARBA" id="ARBA00004666"/>
    </source>
</evidence>
<dbReference type="STRING" id="857967.G0R270"/>
<dbReference type="InterPro" id="IPR001250">
    <property type="entry name" value="Man6P_Isoase-1"/>
</dbReference>
<dbReference type="GO" id="GO:0016829">
    <property type="term" value="F:lyase activity"/>
    <property type="evidence" value="ECO:0007669"/>
    <property type="project" value="UniProtKB-KW"/>
</dbReference>
<comment type="cofactor">
    <cofactor evidence="2">
        <name>Zn(2+)</name>
        <dbReference type="ChEBI" id="CHEBI:29105"/>
    </cofactor>
</comment>
<sequence>MELQVGYQTYEWGKIGSESFVYNLLNSEQKLTISEKKPYAELWMGTHQNCPSYIKNKNSKQKSLIEVIKSNPKYYLGQNKNYQLPFLFKVLSVNKSLSIQAHPDKKLAEKLHIKYPEIYKDDNHKPEMCIALSEFETFCNFCKPEEILQNIQENEELRNLINDENAINNFEQVQSKENLEILLKKVIYADIQNLEVQILKLIQRIKNKKIKIQEINQYLEQMNNSPIMMQEFSFNISLIIQNYNLDKLYQWELMNLMHIYQVIVLNVCLVQIMLLEQDLLLNILIKKLCVL</sequence>
<keyword evidence="9" id="KW-0175">Coiled coil</keyword>
<keyword evidence="7" id="KW-0862">Zinc</keyword>
<keyword evidence="8 11" id="KW-0413">Isomerase</keyword>
<dbReference type="Gene3D" id="1.10.441.10">
    <property type="entry name" value="Phosphomannose Isomerase, domain 2"/>
    <property type="match status" value="1"/>
</dbReference>
<accession>G0R270</accession>
<dbReference type="GeneID" id="14904514"/>
<dbReference type="eggNOG" id="KOG2757">
    <property type="taxonomic scope" value="Eukaryota"/>
</dbReference>
<feature type="domain" description="Phosphomannose isomerase type I catalytic" evidence="10">
    <location>
        <begin position="2"/>
        <end position="141"/>
    </location>
</feature>
<dbReference type="EC" id="5.3.1.8" evidence="5"/>
<dbReference type="InterPro" id="IPR046457">
    <property type="entry name" value="PMI_typeI_cat"/>
</dbReference>
<keyword evidence="12" id="KW-1185">Reference proteome</keyword>
<keyword evidence="6" id="KW-0479">Metal-binding</keyword>
<name>G0R270_ICHMU</name>
<dbReference type="PROSITE" id="PS00965">
    <property type="entry name" value="PMI_I_1"/>
    <property type="match status" value="1"/>
</dbReference>
<evidence type="ECO:0000256" key="5">
    <source>
        <dbReference type="ARBA" id="ARBA00011956"/>
    </source>
</evidence>
<dbReference type="InParanoid" id="G0R270"/>
<reference evidence="11 12" key="1">
    <citation type="submission" date="2011-07" db="EMBL/GenBank/DDBJ databases">
        <authorList>
            <person name="Coyne R."/>
            <person name="Brami D."/>
            <person name="Johnson J."/>
            <person name="Hostetler J."/>
            <person name="Hannick L."/>
            <person name="Clark T."/>
            <person name="Cassidy-Hanley D."/>
            <person name="Inman J."/>
        </authorList>
    </citation>
    <scope>NUCLEOTIDE SEQUENCE [LARGE SCALE GENOMIC DNA]</scope>
    <source>
        <strain evidence="11 12">G5</strain>
    </source>
</reference>
<dbReference type="CDD" id="cd07011">
    <property type="entry name" value="cupin_PMI_type_I_N"/>
    <property type="match status" value="1"/>
</dbReference>
<evidence type="ECO:0000256" key="6">
    <source>
        <dbReference type="ARBA" id="ARBA00022723"/>
    </source>
</evidence>
<dbReference type="InterPro" id="IPR018050">
    <property type="entry name" value="Pmannose_isomerase-type1_CS"/>
</dbReference>
<dbReference type="GO" id="GO:0004476">
    <property type="term" value="F:mannose-6-phosphate isomerase activity"/>
    <property type="evidence" value="ECO:0007669"/>
    <property type="project" value="UniProtKB-EC"/>
</dbReference>
<dbReference type="GO" id="GO:0005829">
    <property type="term" value="C:cytosol"/>
    <property type="evidence" value="ECO:0007669"/>
    <property type="project" value="TreeGrafter"/>
</dbReference>
<dbReference type="PRINTS" id="PR00714">
    <property type="entry name" value="MAN6PISMRASE"/>
</dbReference>
<dbReference type="PANTHER" id="PTHR10309:SF0">
    <property type="entry name" value="MANNOSE-6-PHOSPHATE ISOMERASE"/>
    <property type="match status" value="1"/>
</dbReference>
<dbReference type="InterPro" id="IPR016305">
    <property type="entry name" value="Mannose-6-P_Isomerase"/>
</dbReference>
<dbReference type="Gene3D" id="2.60.120.10">
    <property type="entry name" value="Jelly Rolls"/>
    <property type="match status" value="1"/>
</dbReference>
<dbReference type="InterPro" id="IPR011051">
    <property type="entry name" value="RmlC_Cupin_sf"/>
</dbReference>
<dbReference type="RefSeq" id="XP_004029673.1">
    <property type="nucleotide sequence ID" value="XM_004029625.1"/>
</dbReference>
<evidence type="ECO:0000256" key="9">
    <source>
        <dbReference type="SAM" id="Coils"/>
    </source>
</evidence>
<dbReference type="AlphaFoldDB" id="G0R270"/>
<feature type="non-terminal residue" evidence="11">
    <location>
        <position position="291"/>
    </location>
</feature>
<dbReference type="UniPathway" id="UPA00126">
    <property type="reaction ID" value="UER00423"/>
</dbReference>
<dbReference type="NCBIfam" id="TIGR00218">
    <property type="entry name" value="manA"/>
    <property type="match status" value="1"/>
</dbReference>
<comment type="similarity">
    <text evidence="4">Belongs to the mannose-6-phosphate isomerase type 1 family.</text>
</comment>
<evidence type="ECO:0000259" key="10">
    <source>
        <dbReference type="Pfam" id="PF20511"/>
    </source>
</evidence>
<feature type="coiled-coil region" evidence="9">
    <location>
        <begin position="191"/>
        <end position="225"/>
    </location>
</feature>
<dbReference type="InterPro" id="IPR014710">
    <property type="entry name" value="RmlC-like_jellyroll"/>
</dbReference>
<evidence type="ECO:0000256" key="8">
    <source>
        <dbReference type="ARBA" id="ARBA00023235"/>
    </source>
</evidence>
<dbReference type="Pfam" id="PF20511">
    <property type="entry name" value="PMI_typeI_cat"/>
    <property type="match status" value="1"/>
</dbReference>
<keyword evidence="11" id="KW-0456">Lyase</keyword>
<dbReference type="GO" id="GO:0005975">
    <property type="term" value="P:carbohydrate metabolic process"/>
    <property type="evidence" value="ECO:0007669"/>
    <property type="project" value="InterPro"/>
</dbReference>
<evidence type="ECO:0000313" key="11">
    <source>
        <dbReference type="EMBL" id="EGR28437.1"/>
    </source>
</evidence>
<evidence type="ECO:0000256" key="4">
    <source>
        <dbReference type="ARBA" id="ARBA00010772"/>
    </source>
</evidence>
<comment type="pathway">
    <text evidence="3">Nucleotide-sugar biosynthesis; GDP-alpha-D-mannose biosynthesis; alpha-D-mannose 1-phosphate from D-fructose 6-phosphate: step 1/2.</text>
</comment>
<evidence type="ECO:0000313" key="12">
    <source>
        <dbReference type="Proteomes" id="UP000008983"/>
    </source>
</evidence>
<protein>
    <recommendedName>
        <fullName evidence="5">mannose-6-phosphate isomerase</fullName>
        <ecNumber evidence="5">5.3.1.8</ecNumber>
    </recommendedName>
</protein>
<evidence type="ECO:0000256" key="7">
    <source>
        <dbReference type="ARBA" id="ARBA00022833"/>
    </source>
</evidence>
<evidence type="ECO:0000256" key="1">
    <source>
        <dbReference type="ARBA" id="ARBA00000757"/>
    </source>
</evidence>
<dbReference type="PANTHER" id="PTHR10309">
    <property type="entry name" value="MANNOSE-6-PHOSPHATE ISOMERASE"/>
    <property type="match status" value="1"/>
</dbReference>
<dbReference type="EMBL" id="GL984244">
    <property type="protein sequence ID" value="EGR28437.1"/>
    <property type="molecule type" value="Genomic_DNA"/>
</dbReference>
<dbReference type="SUPFAM" id="SSF51182">
    <property type="entry name" value="RmlC-like cupins"/>
    <property type="match status" value="1"/>
</dbReference>
<proteinExistence type="inferred from homology"/>
<gene>
    <name evidence="11" type="ORF">IMG5_175540</name>
</gene>
<evidence type="ECO:0000256" key="2">
    <source>
        <dbReference type="ARBA" id="ARBA00001947"/>
    </source>
</evidence>
<dbReference type="OrthoDB" id="6605218at2759"/>
<dbReference type="GO" id="GO:0009298">
    <property type="term" value="P:GDP-mannose biosynthetic process"/>
    <property type="evidence" value="ECO:0007669"/>
    <property type="project" value="UniProtKB-UniPathway"/>
</dbReference>
<dbReference type="GO" id="GO:0008270">
    <property type="term" value="F:zinc ion binding"/>
    <property type="evidence" value="ECO:0007669"/>
    <property type="project" value="InterPro"/>
</dbReference>
<dbReference type="Proteomes" id="UP000008983">
    <property type="component" value="Unassembled WGS sequence"/>
</dbReference>
<organism evidence="11 12">
    <name type="scientific">Ichthyophthirius multifiliis</name>
    <name type="common">White spot disease agent</name>
    <name type="synonym">Ich</name>
    <dbReference type="NCBI Taxonomy" id="5932"/>
    <lineage>
        <taxon>Eukaryota</taxon>
        <taxon>Sar</taxon>
        <taxon>Alveolata</taxon>
        <taxon>Ciliophora</taxon>
        <taxon>Intramacronucleata</taxon>
        <taxon>Oligohymenophorea</taxon>
        <taxon>Hymenostomatida</taxon>
        <taxon>Ophryoglenina</taxon>
        <taxon>Ichthyophthirius</taxon>
    </lineage>
</organism>
<comment type="catalytic activity">
    <reaction evidence="1">
        <text>D-mannose 6-phosphate = D-fructose 6-phosphate</text>
        <dbReference type="Rhea" id="RHEA:12356"/>
        <dbReference type="ChEBI" id="CHEBI:58735"/>
        <dbReference type="ChEBI" id="CHEBI:61527"/>
        <dbReference type="EC" id="5.3.1.8"/>
    </reaction>
</comment>